<proteinExistence type="predicted"/>
<dbReference type="Proteomes" id="UP001228171">
    <property type="component" value="Unassembled WGS sequence"/>
</dbReference>
<evidence type="ECO:0000256" key="1">
    <source>
        <dbReference type="ARBA" id="ARBA00000085"/>
    </source>
</evidence>
<dbReference type="SMART" id="SM00387">
    <property type="entry name" value="HATPase_c"/>
    <property type="match status" value="1"/>
</dbReference>
<evidence type="ECO:0000259" key="10">
    <source>
        <dbReference type="SMART" id="SM00387"/>
    </source>
</evidence>
<sequence>MVKKSKVWASLNAYFIIVVASFTWLMLATANAQTYYLGVLAPQGETVAQERWQPWLNQLNEQLQEDTVVLVPLALENWQQEIEAQQFALVLGPQVQLIKMNTTHWRWLATLQADTQTAQLDRPDDNQGKNFHKKSFNKSADKQLSTTVNLANKFNKLSQGSPLKEPSAMEAVASALWVKADSGIYQLQDLQQRKIAAVDSEAFGGYLLVAHLLQQNGVPSNRYQTQFVGYPIERTLHALASGSVDAAIAPLCLMEEMAQQGKISKKQYRLIHPVATASSCQSSTKIYPNWTLAATEQAPAALIRQINQNLFGLSQYGKSQPEQESLGIGQRWLPAESSSDAERILYDMNRHPAQKQLGAHMVDWVKAHRLWMAVIVLIVLISTVNYAWMSWLAWRRRQKIILQNQLIRDYDQQLRQSERFAVIGEMSGSIAHEINQPLATIQNYAQGLLIRSQSSVSRQDGKESTVLDKNSAHSLNALEKTLTDKQVLEKQAIDKQATESALQQIVNETERVAAVISNIRRWAGRSQPNNVQVDIVTTYAQCILLLGEKASSIGFWLASDYQTLQLPSLVLDQLLMNSMLNAEQQGATQIMLRCQAKDYNGKSYIVLHITDDAGGFDEAQLLDHKPLEGNQQLVEGQSQQRLTNKYATKSTKENGLGLGLMICQRLCKSIGGMMQLGNIEFQQELNTIQALDGYQQRLKRSLNGKVRLIKMENTHPLANRVGAQVSFYLPLHLADDAQK</sequence>
<keyword evidence="13" id="KW-1185">Reference proteome</keyword>
<gene>
    <name evidence="12" type="ORF">Q8P09_03440</name>
</gene>
<comment type="catalytic activity">
    <reaction evidence="1">
        <text>ATP + protein L-histidine = ADP + protein N-phospho-L-histidine.</text>
        <dbReference type="EC" id="2.7.13.3"/>
    </reaction>
</comment>
<keyword evidence="9" id="KW-0812">Transmembrane</keyword>
<dbReference type="SMART" id="SM00388">
    <property type="entry name" value="HisKA"/>
    <property type="match status" value="1"/>
</dbReference>
<dbReference type="InterPro" id="IPR003661">
    <property type="entry name" value="HisK_dim/P_dom"/>
</dbReference>
<keyword evidence="9" id="KW-0472">Membrane</keyword>
<evidence type="ECO:0000256" key="2">
    <source>
        <dbReference type="ARBA" id="ARBA00012438"/>
    </source>
</evidence>
<evidence type="ECO:0000259" key="11">
    <source>
        <dbReference type="SMART" id="SM00388"/>
    </source>
</evidence>
<keyword evidence="7" id="KW-0067">ATP-binding</keyword>
<dbReference type="SUPFAM" id="SSF47384">
    <property type="entry name" value="Homodimeric domain of signal transducing histidine kinase"/>
    <property type="match status" value="1"/>
</dbReference>
<dbReference type="EC" id="2.7.13.3" evidence="2"/>
<evidence type="ECO:0000256" key="9">
    <source>
        <dbReference type="SAM" id="Phobius"/>
    </source>
</evidence>
<dbReference type="SUPFAM" id="SSF55874">
    <property type="entry name" value="ATPase domain of HSP90 chaperone/DNA topoisomerase II/histidine kinase"/>
    <property type="match status" value="1"/>
</dbReference>
<feature type="transmembrane region" description="Helical" evidence="9">
    <location>
        <begin position="370"/>
        <end position="394"/>
    </location>
</feature>
<dbReference type="RefSeq" id="WP_305935517.1">
    <property type="nucleotide sequence ID" value="NZ_JAVAJI010000003.1"/>
</dbReference>
<dbReference type="InterPro" id="IPR003594">
    <property type="entry name" value="HATPase_dom"/>
</dbReference>
<dbReference type="InterPro" id="IPR036097">
    <property type="entry name" value="HisK_dim/P_sf"/>
</dbReference>
<keyword evidence="5" id="KW-0547">Nucleotide-binding</keyword>
<keyword evidence="9" id="KW-1133">Transmembrane helix</keyword>
<dbReference type="Gene3D" id="3.30.565.10">
    <property type="entry name" value="Histidine kinase-like ATPase, C-terminal domain"/>
    <property type="match status" value="1"/>
</dbReference>
<feature type="domain" description="Signal transduction histidine kinase dimerisation/phosphoacceptor" evidence="11">
    <location>
        <begin position="422"/>
        <end position="528"/>
    </location>
</feature>
<evidence type="ECO:0000313" key="13">
    <source>
        <dbReference type="Proteomes" id="UP001228171"/>
    </source>
</evidence>
<keyword evidence="3" id="KW-0597">Phosphoprotein</keyword>
<evidence type="ECO:0000313" key="12">
    <source>
        <dbReference type="EMBL" id="MDP4544130.1"/>
    </source>
</evidence>
<evidence type="ECO:0000256" key="6">
    <source>
        <dbReference type="ARBA" id="ARBA00022777"/>
    </source>
</evidence>
<accession>A0ABT9HED9</accession>
<dbReference type="PANTHER" id="PTHR43065">
    <property type="entry name" value="SENSOR HISTIDINE KINASE"/>
    <property type="match status" value="1"/>
</dbReference>
<evidence type="ECO:0000256" key="4">
    <source>
        <dbReference type="ARBA" id="ARBA00022679"/>
    </source>
</evidence>
<protein>
    <recommendedName>
        <fullName evidence="2">histidine kinase</fullName>
        <ecNumber evidence="2">2.7.13.3</ecNumber>
    </recommendedName>
</protein>
<dbReference type="Pfam" id="PF12974">
    <property type="entry name" value="Phosphonate-bd"/>
    <property type="match status" value="1"/>
</dbReference>
<dbReference type="PANTHER" id="PTHR43065:SF10">
    <property type="entry name" value="PEROXIDE STRESS-ACTIVATED HISTIDINE KINASE MAK3"/>
    <property type="match status" value="1"/>
</dbReference>
<name>A0ABT9HED9_9GAMM</name>
<reference evidence="12 13" key="1">
    <citation type="submission" date="2023-08" db="EMBL/GenBank/DDBJ databases">
        <authorList>
            <person name="Kumar R."/>
        </authorList>
    </citation>
    <scope>NUCLEOTIDE SEQUENCE [LARGE SCALE GENOMIC DNA]</scope>
    <source>
        <strain evidence="12 13">LUR13</strain>
    </source>
</reference>
<evidence type="ECO:0000256" key="5">
    <source>
        <dbReference type="ARBA" id="ARBA00022741"/>
    </source>
</evidence>
<dbReference type="EMBL" id="JAVAJI010000003">
    <property type="protein sequence ID" value="MDP4544130.1"/>
    <property type="molecule type" value="Genomic_DNA"/>
</dbReference>
<dbReference type="InterPro" id="IPR036890">
    <property type="entry name" value="HATPase_C_sf"/>
</dbReference>
<evidence type="ECO:0000256" key="8">
    <source>
        <dbReference type="ARBA" id="ARBA00023012"/>
    </source>
</evidence>
<dbReference type="CDD" id="cd00082">
    <property type="entry name" value="HisKA"/>
    <property type="match status" value="1"/>
</dbReference>
<dbReference type="Pfam" id="PF02518">
    <property type="entry name" value="HATPase_c"/>
    <property type="match status" value="1"/>
</dbReference>
<keyword evidence="6" id="KW-0418">Kinase</keyword>
<keyword evidence="8" id="KW-0902">Two-component regulatory system</keyword>
<feature type="domain" description="Histidine kinase/HSP90-like ATPase" evidence="10">
    <location>
        <begin position="566"/>
        <end position="733"/>
    </location>
</feature>
<dbReference type="SUPFAM" id="SSF53850">
    <property type="entry name" value="Periplasmic binding protein-like II"/>
    <property type="match status" value="1"/>
</dbReference>
<keyword evidence="4" id="KW-0808">Transferase</keyword>
<dbReference type="Gene3D" id="1.10.287.130">
    <property type="match status" value="1"/>
</dbReference>
<evidence type="ECO:0000256" key="3">
    <source>
        <dbReference type="ARBA" id="ARBA00022553"/>
    </source>
</evidence>
<organism evidence="12 13">
    <name type="scientific">Psychrobacter faecalis</name>
    <dbReference type="NCBI Taxonomy" id="180588"/>
    <lineage>
        <taxon>Bacteria</taxon>
        <taxon>Pseudomonadati</taxon>
        <taxon>Pseudomonadota</taxon>
        <taxon>Gammaproteobacteria</taxon>
        <taxon>Moraxellales</taxon>
        <taxon>Moraxellaceae</taxon>
        <taxon>Psychrobacter</taxon>
    </lineage>
</organism>
<comment type="caution">
    <text evidence="12">The sequence shown here is derived from an EMBL/GenBank/DDBJ whole genome shotgun (WGS) entry which is preliminary data.</text>
</comment>
<evidence type="ECO:0000256" key="7">
    <source>
        <dbReference type="ARBA" id="ARBA00022840"/>
    </source>
</evidence>
<dbReference type="Gene3D" id="3.40.190.10">
    <property type="entry name" value="Periplasmic binding protein-like II"/>
    <property type="match status" value="1"/>
</dbReference>